<reference evidence="1 2" key="1">
    <citation type="submission" date="2024-01" db="EMBL/GenBank/DDBJ databases">
        <title>Genome assemblies of Stephania.</title>
        <authorList>
            <person name="Yang L."/>
        </authorList>
    </citation>
    <scope>NUCLEOTIDE SEQUENCE [LARGE SCALE GENOMIC DNA]</scope>
    <source>
        <strain evidence="1">QJT</strain>
        <tissue evidence="1">Leaf</tissue>
    </source>
</reference>
<sequence length="70" mass="8067">MAPSCRSVTLRRAFQRGENSYFWSVSSLEEESELDMIAASQHTIILRNQECYVLRNSDELNDVFHGVTDL</sequence>
<comment type="caution">
    <text evidence="1">The sequence shown here is derived from an EMBL/GenBank/DDBJ whole genome shotgun (WGS) entry which is preliminary data.</text>
</comment>
<accession>A0AAP0I0J4</accession>
<protein>
    <submittedName>
        <fullName evidence="1">Uncharacterized protein</fullName>
    </submittedName>
</protein>
<evidence type="ECO:0000313" key="1">
    <source>
        <dbReference type="EMBL" id="KAK9103335.1"/>
    </source>
</evidence>
<dbReference type="Proteomes" id="UP001417504">
    <property type="component" value="Unassembled WGS sequence"/>
</dbReference>
<dbReference type="EMBL" id="JBBNAE010000008">
    <property type="protein sequence ID" value="KAK9103335.1"/>
    <property type="molecule type" value="Genomic_DNA"/>
</dbReference>
<gene>
    <name evidence="1" type="ORF">Sjap_020589</name>
</gene>
<organism evidence="1 2">
    <name type="scientific">Stephania japonica</name>
    <dbReference type="NCBI Taxonomy" id="461633"/>
    <lineage>
        <taxon>Eukaryota</taxon>
        <taxon>Viridiplantae</taxon>
        <taxon>Streptophyta</taxon>
        <taxon>Embryophyta</taxon>
        <taxon>Tracheophyta</taxon>
        <taxon>Spermatophyta</taxon>
        <taxon>Magnoliopsida</taxon>
        <taxon>Ranunculales</taxon>
        <taxon>Menispermaceae</taxon>
        <taxon>Menispermoideae</taxon>
        <taxon>Cissampelideae</taxon>
        <taxon>Stephania</taxon>
    </lineage>
</organism>
<keyword evidence="2" id="KW-1185">Reference proteome</keyword>
<dbReference type="AlphaFoldDB" id="A0AAP0I0J4"/>
<proteinExistence type="predicted"/>
<evidence type="ECO:0000313" key="2">
    <source>
        <dbReference type="Proteomes" id="UP001417504"/>
    </source>
</evidence>
<name>A0AAP0I0J4_9MAGN</name>